<dbReference type="Gene3D" id="3.40.50.300">
    <property type="entry name" value="P-loop containing nucleotide triphosphate hydrolases"/>
    <property type="match status" value="1"/>
</dbReference>
<evidence type="ECO:0000313" key="2">
    <source>
        <dbReference type="EMBL" id="MCC8402021.1"/>
    </source>
</evidence>
<evidence type="ECO:0000259" key="1">
    <source>
        <dbReference type="Pfam" id="PF07728"/>
    </source>
</evidence>
<accession>A0ABS8KB84</accession>
<reference evidence="2 3" key="1">
    <citation type="submission" date="2021-11" db="EMBL/GenBank/DDBJ databases">
        <authorList>
            <person name="Oh E.-T."/>
            <person name="Kim S.-B."/>
        </authorList>
    </citation>
    <scope>NUCLEOTIDE SEQUENCE [LARGE SCALE GENOMIC DNA]</scope>
    <source>
        <strain evidence="2 3">MMS20-SJTN17</strain>
    </source>
</reference>
<dbReference type="Proteomes" id="UP001430614">
    <property type="component" value="Unassembled WGS sequence"/>
</dbReference>
<dbReference type="SUPFAM" id="SSF52540">
    <property type="entry name" value="P-loop containing nucleoside triphosphate hydrolases"/>
    <property type="match status" value="1"/>
</dbReference>
<comment type="caution">
    <text evidence="2">The sequence shown here is derived from an EMBL/GenBank/DDBJ whole genome shotgun (WGS) entry which is preliminary data.</text>
</comment>
<keyword evidence="3" id="KW-1185">Reference proteome</keyword>
<organism evidence="2 3">
    <name type="scientific">Paraburkholderia translucens</name>
    <dbReference type="NCBI Taxonomy" id="2886945"/>
    <lineage>
        <taxon>Bacteria</taxon>
        <taxon>Pseudomonadati</taxon>
        <taxon>Pseudomonadota</taxon>
        <taxon>Betaproteobacteria</taxon>
        <taxon>Burkholderiales</taxon>
        <taxon>Burkholderiaceae</taxon>
        <taxon>Paraburkholderia</taxon>
    </lineage>
</organism>
<dbReference type="RefSeq" id="WP_230560897.1">
    <property type="nucleotide sequence ID" value="NZ_JAJITC010000004.1"/>
</dbReference>
<sequence>MGENFEQDYQDWDKFLQEWPLERLRSMSIHDYTKAGSKDSFVYWLEIRLGNLGNISGGSGFKFGVYARANKLEKESGRGLAYSDEFGWYQSFGQTADEAFHKVRSIVVRIAEAAAAGDLDAIDAADLGDVVKWKIAFHYQDRAQPMIVNVFKPLMLRAFLGATEHQKSMPLLYRQVLQRMQPNEGILEFGARVWPRWAKKKIAIWRLSHDPDIFPPSELEVLTRQHVVALPDKAGEKEAERFRKAPNGALFYLCQGHDVRLLGRLDSGVSETAHEIGPLLKRRYEVLSVPHDRGSPDGNSKVWTLRSQSAFQQVPEYKLLEFEEQVLRPYFGLDLEELATLEPMPDDSVASHDATAAQVVDEPRTQGAAGPLNRILFGPPGTGKTYRSVAEAVSIIEGAQVSRLMEPGEYPSTKQRFDSYRADGQIEFVTFHPSYAYQDFVEGIRPQPTAEGGLSYDVDPGVFRRIAERARNNWEASRRSVDATTSDRERFERAYRQLLTDIDESEEGFVKATLFRGNECEVKVGPKERSLTVLVPRQGSPCTLPKHHLYGLWTRRSEIVTPVDVRLSAQSFFWAVLRLMENIDARLGMPPEHKESLARFVLVVDEINRGNIAKTFGELITLIEDDKRLGAANELTARLPYSPDERPFGLPPNLYLVGTMNTADRSIALIDTALRRRFHFIELTPDASVLEELPGCEISLRTLLTVLNDRIEYLFDREHAIGHAYLCGINNFPTLAERLKHKIVPLLQEYFHDDWSKIRMVFNDGGHKASHLHVIREQQTDAELFGASFTGIEQRPRYSVADTITPEMVRSIYE</sequence>
<dbReference type="InterPro" id="IPR027417">
    <property type="entry name" value="P-loop_NTPase"/>
</dbReference>
<gene>
    <name evidence="2" type="ORF">LJ655_08960</name>
</gene>
<dbReference type="Pfam" id="PF07728">
    <property type="entry name" value="AAA_5"/>
    <property type="match status" value="1"/>
</dbReference>
<dbReference type="InterPro" id="IPR011704">
    <property type="entry name" value="ATPase_dyneun-rel_AAA"/>
</dbReference>
<dbReference type="PANTHER" id="PTHR37291:SF1">
    <property type="entry name" value="TYPE IV METHYL-DIRECTED RESTRICTION ENZYME ECOKMCRB SUBUNIT"/>
    <property type="match status" value="1"/>
</dbReference>
<dbReference type="InterPro" id="IPR052934">
    <property type="entry name" value="Methyl-DNA_Rec/Restrict_Enz"/>
</dbReference>
<evidence type="ECO:0000313" key="3">
    <source>
        <dbReference type="Proteomes" id="UP001430614"/>
    </source>
</evidence>
<dbReference type="EMBL" id="JAJITC010000004">
    <property type="protein sequence ID" value="MCC8402021.1"/>
    <property type="molecule type" value="Genomic_DNA"/>
</dbReference>
<name>A0ABS8KB84_9BURK</name>
<protein>
    <submittedName>
        <fullName evidence="2">AAA family ATPase</fullName>
    </submittedName>
</protein>
<proteinExistence type="predicted"/>
<dbReference type="PANTHER" id="PTHR37291">
    <property type="entry name" value="5-METHYLCYTOSINE-SPECIFIC RESTRICTION ENZYME B"/>
    <property type="match status" value="1"/>
</dbReference>
<feature type="domain" description="ATPase dynein-related AAA" evidence="1">
    <location>
        <begin position="556"/>
        <end position="678"/>
    </location>
</feature>